<accession>A0A381VNC4</accession>
<dbReference type="InterPro" id="IPR011604">
    <property type="entry name" value="PDDEXK-like_dom_sf"/>
</dbReference>
<gene>
    <name evidence="2" type="ORF">METZ01_LOCUS94680</name>
</gene>
<feature type="domain" description="YqaJ viral recombinase" evidence="1">
    <location>
        <begin position="1"/>
        <end position="146"/>
    </location>
</feature>
<evidence type="ECO:0000313" key="2">
    <source>
        <dbReference type="EMBL" id="SVA41826.1"/>
    </source>
</evidence>
<reference evidence="2" key="1">
    <citation type="submission" date="2018-05" db="EMBL/GenBank/DDBJ databases">
        <authorList>
            <person name="Lanie J.A."/>
            <person name="Ng W.-L."/>
            <person name="Kazmierczak K.M."/>
            <person name="Andrzejewski T.M."/>
            <person name="Davidsen T.M."/>
            <person name="Wayne K.J."/>
            <person name="Tettelin H."/>
            <person name="Glass J.I."/>
            <person name="Rusch D."/>
            <person name="Podicherti R."/>
            <person name="Tsui H.-C.T."/>
            <person name="Winkler M.E."/>
        </authorList>
    </citation>
    <scope>NUCLEOTIDE SEQUENCE</scope>
</reference>
<dbReference type="InterPro" id="IPR011335">
    <property type="entry name" value="Restrct_endonuc-II-like"/>
</dbReference>
<organism evidence="2">
    <name type="scientific">marine metagenome</name>
    <dbReference type="NCBI Taxonomy" id="408172"/>
    <lineage>
        <taxon>unclassified sequences</taxon>
        <taxon>metagenomes</taxon>
        <taxon>ecological metagenomes</taxon>
    </lineage>
</organism>
<dbReference type="Gene3D" id="3.90.320.10">
    <property type="match status" value="1"/>
</dbReference>
<sequence>MGANPYCSIVKLYKEKKGEIPPPTLNHAMEWGNILEDVIAKKYAGDNNLYFDPDAIPLNHESEYVPCPEGSLGVIYKPKIVRSPSKPWAYAHPDFFVQTGEPDKYDLSGIEVKTVSEGMYRKYWADNTIPPWQYYQVVWYSLVTGIDHWKLVGLAPHLRLSTDPILVHDLYIDADTKSTVMTKVHLFWSDLQNNTVPHIDKPSEADLKLLYPTNTMDLIQSSTTIDASVKRLYDVRLQLKPLEEEQESLKNMIKSHMGNAGRLISQEGEELASFKSPKARVKTDYKALTECFQHYVREHGSEDTQQALDKMLADYTKAFTQTRRFLLKAKY</sequence>
<evidence type="ECO:0000259" key="1">
    <source>
        <dbReference type="Pfam" id="PF09588"/>
    </source>
</evidence>
<dbReference type="SUPFAM" id="SSF52980">
    <property type="entry name" value="Restriction endonuclease-like"/>
    <property type="match status" value="1"/>
</dbReference>
<dbReference type="Pfam" id="PF09588">
    <property type="entry name" value="YqaJ"/>
    <property type="match status" value="1"/>
</dbReference>
<name>A0A381VNC4_9ZZZZ</name>
<dbReference type="EMBL" id="UINC01009323">
    <property type="protein sequence ID" value="SVA41826.1"/>
    <property type="molecule type" value="Genomic_DNA"/>
</dbReference>
<dbReference type="InterPro" id="IPR019080">
    <property type="entry name" value="YqaJ_viral_recombinase"/>
</dbReference>
<proteinExistence type="predicted"/>
<dbReference type="AlphaFoldDB" id="A0A381VNC4"/>
<protein>
    <recommendedName>
        <fullName evidence="1">YqaJ viral recombinase domain-containing protein</fullName>
    </recommendedName>
</protein>